<dbReference type="Gene3D" id="1.10.3210.10">
    <property type="entry name" value="Hypothetical protein af1432"/>
    <property type="match status" value="1"/>
</dbReference>
<dbReference type="InterPro" id="IPR003607">
    <property type="entry name" value="HD/PDEase_dom"/>
</dbReference>
<keyword evidence="2" id="KW-0378">Hydrolase</keyword>
<dbReference type="Pfam" id="PF13487">
    <property type="entry name" value="HD_5"/>
    <property type="match status" value="1"/>
</dbReference>
<name>A8H378_SHEPA</name>
<dbReference type="PROSITE" id="PS51832">
    <property type="entry name" value="HD_GYP"/>
    <property type="match status" value="1"/>
</dbReference>
<evidence type="ECO:0000313" key="3">
    <source>
        <dbReference type="Proteomes" id="UP000002608"/>
    </source>
</evidence>
<proteinExistence type="predicted"/>
<evidence type="ECO:0000259" key="1">
    <source>
        <dbReference type="PROSITE" id="PS51832"/>
    </source>
</evidence>
<organism evidence="2 3">
    <name type="scientific">Shewanella pealeana (strain ATCC 700345 / ANG-SQ1)</name>
    <dbReference type="NCBI Taxonomy" id="398579"/>
    <lineage>
        <taxon>Bacteria</taxon>
        <taxon>Pseudomonadati</taxon>
        <taxon>Pseudomonadota</taxon>
        <taxon>Gammaproteobacteria</taxon>
        <taxon>Alteromonadales</taxon>
        <taxon>Shewanellaceae</taxon>
        <taxon>Shewanella</taxon>
    </lineage>
</organism>
<dbReference type="HOGENOM" id="CLU_000445_92_1_6"/>
<dbReference type="PANTHER" id="PTHR43155:SF2">
    <property type="entry name" value="CYCLIC DI-GMP PHOSPHODIESTERASE PA4108"/>
    <property type="match status" value="1"/>
</dbReference>
<sequence length="398" mass="43915">MSKAAQMQIPLSELKVGMTVKLPLSWTDHPFLFNQIEIEKTAHIELIKTLDVSFVYLIAGCELLTPQASPKVEVTQVMPEQLAADSQILVRKSIRLGQQRFTKGASDCRATFSKIGSDPQGAYRSAATLVEDLMDHLKETDCPHLALVNPGEDISVNQHGVSIAVLSMMIGQALSMNHSQLRDIAMGALFHDIGKQKVPDVIRRKKGLLTEHEINFLNMHPKYGYDMLDKSGLFPSEVLDIILHHHEWVDGSGYPDGLKGKQIPLTTQVVSLVNDFDHILRSEEGLAPQVALGYLFKNRTGKHEAQLISTLVKVLGIYPPGTMVQLSDGDIAKVMLTTSQVQKPVVWSCSIDGQKARLRFLAEEPHEIIGVLKVDELSTSAVKTLDGNATVSFYFSSL</sequence>
<evidence type="ECO:0000313" key="2">
    <source>
        <dbReference type="EMBL" id="ABV87015.1"/>
    </source>
</evidence>
<feature type="domain" description="HD-GYP" evidence="1">
    <location>
        <begin position="134"/>
        <end position="328"/>
    </location>
</feature>
<dbReference type="KEGG" id="spl:Spea_1691"/>
<dbReference type="RefSeq" id="WP_012154935.1">
    <property type="nucleotide sequence ID" value="NC_009901.1"/>
</dbReference>
<dbReference type="eggNOG" id="COG2206">
    <property type="taxonomic scope" value="Bacteria"/>
</dbReference>
<dbReference type="Pfam" id="PF11871">
    <property type="entry name" value="DUF3391"/>
    <property type="match status" value="1"/>
</dbReference>
<reference evidence="2" key="1">
    <citation type="submission" date="2007-10" db="EMBL/GenBank/DDBJ databases">
        <title>Complete sequence of Shewanella pealeana ATCC 700345.</title>
        <authorList>
            <consortium name="US DOE Joint Genome Institute"/>
            <person name="Copeland A."/>
            <person name="Lucas S."/>
            <person name="Lapidus A."/>
            <person name="Barry K."/>
            <person name="Glavina del Rio T."/>
            <person name="Dalin E."/>
            <person name="Tice H."/>
            <person name="Pitluck S."/>
            <person name="Chertkov O."/>
            <person name="Brettin T."/>
            <person name="Bruce D."/>
            <person name="Detter J.C."/>
            <person name="Han C."/>
            <person name="Schmutz J."/>
            <person name="Larimer F."/>
            <person name="Land M."/>
            <person name="Hauser L."/>
            <person name="Kyrpides N."/>
            <person name="Kim E."/>
            <person name="Zhao J.-S.Z."/>
            <person name="Manno D."/>
            <person name="Hawari J."/>
            <person name="Richardson P."/>
        </authorList>
    </citation>
    <scope>NUCLEOTIDE SEQUENCE [LARGE SCALE GENOMIC DNA]</scope>
    <source>
        <strain evidence="2">ATCC 700345</strain>
    </source>
</reference>
<dbReference type="NCBIfam" id="TIGR00277">
    <property type="entry name" value="HDIG"/>
    <property type="match status" value="1"/>
</dbReference>
<dbReference type="OrthoDB" id="9764808at2"/>
<protein>
    <submittedName>
        <fullName evidence="2">Metal dependent phosphohydrolase</fullName>
    </submittedName>
</protein>
<dbReference type="CDD" id="cd00077">
    <property type="entry name" value="HDc"/>
    <property type="match status" value="1"/>
</dbReference>
<dbReference type="EMBL" id="CP000851">
    <property type="protein sequence ID" value="ABV87015.1"/>
    <property type="molecule type" value="Genomic_DNA"/>
</dbReference>
<accession>A8H378</accession>
<dbReference type="Proteomes" id="UP000002608">
    <property type="component" value="Chromosome"/>
</dbReference>
<gene>
    <name evidence="2" type="ordered locus">Spea_1691</name>
</gene>
<dbReference type="STRING" id="398579.Spea_1691"/>
<dbReference type="GO" id="GO:0008081">
    <property type="term" value="F:phosphoric diester hydrolase activity"/>
    <property type="evidence" value="ECO:0007669"/>
    <property type="project" value="UniProtKB-ARBA"/>
</dbReference>
<dbReference type="InterPro" id="IPR006675">
    <property type="entry name" value="HDIG_dom"/>
</dbReference>
<dbReference type="PANTHER" id="PTHR43155">
    <property type="entry name" value="CYCLIC DI-GMP PHOSPHODIESTERASE PA4108-RELATED"/>
    <property type="match status" value="1"/>
</dbReference>
<keyword evidence="3" id="KW-1185">Reference proteome</keyword>
<dbReference type="SUPFAM" id="SSF109604">
    <property type="entry name" value="HD-domain/PDEase-like"/>
    <property type="match status" value="1"/>
</dbReference>
<dbReference type="AlphaFoldDB" id="A8H378"/>
<dbReference type="InterPro" id="IPR021812">
    <property type="entry name" value="DUF3391"/>
</dbReference>
<dbReference type="InterPro" id="IPR037522">
    <property type="entry name" value="HD_GYP_dom"/>
</dbReference>